<dbReference type="EMBL" id="CAIIXF020000001">
    <property type="protein sequence ID" value="CAH1774275.1"/>
    <property type="molecule type" value="Genomic_DNA"/>
</dbReference>
<feature type="region of interest" description="Disordered" evidence="6">
    <location>
        <begin position="72"/>
        <end position="166"/>
    </location>
</feature>
<evidence type="ECO:0000313" key="9">
    <source>
        <dbReference type="Proteomes" id="UP000749559"/>
    </source>
</evidence>
<evidence type="ECO:0000259" key="7">
    <source>
        <dbReference type="PROSITE" id="PS50157"/>
    </source>
</evidence>
<dbReference type="GO" id="GO:0000981">
    <property type="term" value="F:DNA-binding transcription factor activity, RNA polymerase II-specific"/>
    <property type="evidence" value="ECO:0007669"/>
    <property type="project" value="TreeGrafter"/>
</dbReference>
<dbReference type="GO" id="GO:0008270">
    <property type="term" value="F:zinc ion binding"/>
    <property type="evidence" value="ECO:0007669"/>
    <property type="project" value="UniProtKB-KW"/>
</dbReference>
<sequence>MSKESENYVVSTVDLVLPKQVVDCAHKMLPNTQFKLIAMDQRENTTSEIKLFKQGDESVKINIVVKGRKVKIHQDDTPKDVQETSEHNVEGDADECDVGKDQSPTPETSTGDASSVRRSGRKRKASAVIRQAGIASLSETFDEEDDIEPPSPSTPQATPTKKPRNISTHTVVHDKDSEVNEAVAAAENIHGHGPEFIVREDDEVDMPMGAGASPRIQQNSKCKMCAKSFKSIWMFNKHLDDVHVDDPGFAEYKNEIEVERKLTMKKPSYKREFNVPCKFCKKLFKEEASVLEHTIMKHSEEEFFEEYQEELKERMKSTCIECGKVLSSRYLLKQHLHLIHEIREPQQCQICGNYYKDSERLQLHIKRTHETPAGRHLCHLCPLGFKHPEYLKDHVNSVHYKNCKQTCNICGKELASKRILRSHMKTHSDQKDFQCGECGREFNVRRNLLRHIMLVHKRNEIDFMSCPHCERKFSARSNLAQHIKTVHEGQGGKMICEICNLKFRRKAEFDLHMSNHSTQSRNFKLMTVGGKEVTAVNEGQPLYIQMVMDESNPDSSEKVFYTVNMDNPENPGETIVVENVESLPVSEDANGIESVHILENGEEVHMPEGAQMIQQPDGSIHYTIPNSVNLSEETIANSIAPSISSESVVTTETATQDVAAILSSLGGAASGVNVEDANTAANILADINADMDTQTGVLLAMKDSDEKVILVSDINQV</sequence>
<keyword evidence="3 5" id="KW-0863">Zinc-finger</keyword>
<dbReference type="PANTHER" id="PTHR24409:SF295">
    <property type="entry name" value="AZ2-RELATED"/>
    <property type="match status" value="1"/>
</dbReference>
<feature type="domain" description="C2H2-type" evidence="7">
    <location>
        <begin position="220"/>
        <end position="248"/>
    </location>
</feature>
<dbReference type="GO" id="GO:0005634">
    <property type="term" value="C:nucleus"/>
    <property type="evidence" value="ECO:0007669"/>
    <property type="project" value="TreeGrafter"/>
</dbReference>
<accession>A0A8S4N0C2</accession>
<keyword evidence="1" id="KW-0479">Metal-binding</keyword>
<evidence type="ECO:0000256" key="5">
    <source>
        <dbReference type="PROSITE-ProRule" id="PRU00042"/>
    </source>
</evidence>
<feature type="domain" description="C2H2-type" evidence="7">
    <location>
        <begin position="275"/>
        <end position="303"/>
    </location>
</feature>
<dbReference type="SMART" id="SM00355">
    <property type="entry name" value="ZnF_C2H2"/>
    <property type="match status" value="9"/>
</dbReference>
<feature type="domain" description="C2H2-type" evidence="7">
    <location>
        <begin position="494"/>
        <end position="521"/>
    </location>
</feature>
<evidence type="ECO:0000313" key="8">
    <source>
        <dbReference type="EMBL" id="CAH1774275.1"/>
    </source>
</evidence>
<feature type="domain" description="C2H2-type" evidence="7">
    <location>
        <begin position="405"/>
        <end position="432"/>
    </location>
</feature>
<evidence type="ECO:0000256" key="4">
    <source>
        <dbReference type="ARBA" id="ARBA00022833"/>
    </source>
</evidence>
<dbReference type="Proteomes" id="UP000749559">
    <property type="component" value="Unassembled WGS sequence"/>
</dbReference>
<organism evidence="8 9">
    <name type="scientific">Owenia fusiformis</name>
    <name type="common">Polychaete worm</name>
    <dbReference type="NCBI Taxonomy" id="6347"/>
    <lineage>
        <taxon>Eukaryota</taxon>
        <taxon>Metazoa</taxon>
        <taxon>Spiralia</taxon>
        <taxon>Lophotrochozoa</taxon>
        <taxon>Annelida</taxon>
        <taxon>Polychaeta</taxon>
        <taxon>Sedentaria</taxon>
        <taxon>Canalipalpata</taxon>
        <taxon>Sabellida</taxon>
        <taxon>Oweniida</taxon>
        <taxon>Oweniidae</taxon>
        <taxon>Owenia</taxon>
    </lineage>
</organism>
<feature type="domain" description="C2H2-type" evidence="7">
    <location>
        <begin position="433"/>
        <end position="461"/>
    </location>
</feature>
<protein>
    <recommendedName>
        <fullName evidence="7">C2H2-type domain-containing protein</fullName>
    </recommendedName>
</protein>
<dbReference type="PROSITE" id="PS00028">
    <property type="entry name" value="ZINC_FINGER_C2H2_1"/>
    <property type="match status" value="9"/>
</dbReference>
<gene>
    <name evidence="8" type="ORF">OFUS_LOCUS1772</name>
</gene>
<dbReference type="PROSITE" id="PS50157">
    <property type="entry name" value="ZINC_FINGER_C2H2_2"/>
    <property type="match status" value="7"/>
</dbReference>
<dbReference type="GO" id="GO:0000977">
    <property type="term" value="F:RNA polymerase II transcription regulatory region sequence-specific DNA binding"/>
    <property type="evidence" value="ECO:0007669"/>
    <property type="project" value="TreeGrafter"/>
</dbReference>
<evidence type="ECO:0000256" key="3">
    <source>
        <dbReference type="ARBA" id="ARBA00022771"/>
    </source>
</evidence>
<evidence type="ECO:0000256" key="2">
    <source>
        <dbReference type="ARBA" id="ARBA00022737"/>
    </source>
</evidence>
<proteinExistence type="predicted"/>
<dbReference type="AlphaFoldDB" id="A0A8S4N0C2"/>
<dbReference type="InterPro" id="IPR013087">
    <property type="entry name" value="Znf_C2H2_type"/>
</dbReference>
<feature type="compositionally biased region" description="Polar residues" evidence="6">
    <location>
        <begin position="102"/>
        <end position="117"/>
    </location>
</feature>
<dbReference type="PANTHER" id="PTHR24409">
    <property type="entry name" value="ZINC FINGER PROTEIN 142"/>
    <property type="match status" value="1"/>
</dbReference>
<dbReference type="SUPFAM" id="SSF57667">
    <property type="entry name" value="beta-beta-alpha zinc fingers"/>
    <property type="match status" value="3"/>
</dbReference>
<dbReference type="Gene3D" id="3.30.160.60">
    <property type="entry name" value="Classic Zinc Finger"/>
    <property type="match status" value="5"/>
</dbReference>
<keyword evidence="9" id="KW-1185">Reference proteome</keyword>
<feature type="compositionally biased region" description="Basic and acidic residues" evidence="6">
    <location>
        <begin position="72"/>
        <end position="90"/>
    </location>
</feature>
<evidence type="ECO:0000256" key="6">
    <source>
        <dbReference type="SAM" id="MobiDB-lite"/>
    </source>
</evidence>
<feature type="domain" description="C2H2-type" evidence="7">
    <location>
        <begin position="464"/>
        <end position="492"/>
    </location>
</feature>
<name>A0A8S4N0C2_OWEFU</name>
<comment type="caution">
    <text evidence="8">The sequence shown here is derived from an EMBL/GenBank/DDBJ whole genome shotgun (WGS) entry which is preliminary data.</text>
</comment>
<keyword evidence="2" id="KW-0677">Repeat</keyword>
<dbReference type="Pfam" id="PF00096">
    <property type="entry name" value="zf-C2H2"/>
    <property type="match status" value="2"/>
</dbReference>
<keyword evidence="4" id="KW-0862">Zinc</keyword>
<evidence type="ECO:0000256" key="1">
    <source>
        <dbReference type="ARBA" id="ARBA00022723"/>
    </source>
</evidence>
<dbReference type="InterPro" id="IPR036236">
    <property type="entry name" value="Znf_C2H2_sf"/>
</dbReference>
<reference evidence="8" key="1">
    <citation type="submission" date="2022-03" db="EMBL/GenBank/DDBJ databases">
        <authorList>
            <person name="Martin C."/>
        </authorList>
    </citation>
    <scope>NUCLEOTIDE SEQUENCE</scope>
</reference>
<dbReference type="OrthoDB" id="6066510at2759"/>
<feature type="domain" description="C2H2-type" evidence="7">
    <location>
        <begin position="317"/>
        <end position="345"/>
    </location>
</feature>